<keyword evidence="2" id="KW-1185">Reference proteome</keyword>
<name>A0A1Z4BQD4_9FLAO</name>
<proteinExistence type="predicted"/>
<dbReference type="EMBL" id="CP022022">
    <property type="protein sequence ID" value="ASF43506.1"/>
    <property type="molecule type" value="Genomic_DNA"/>
</dbReference>
<evidence type="ECO:0000313" key="2">
    <source>
        <dbReference type="Proteomes" id="UP000197007"/>
    </source>
</evidence>
<evidence type="ECO:0000313" key="1">
    <source>
        <dbReference type="EMBL" id="ASF43506.1"/>
    </source>
</evidence>
<dbReference type="KEGG" id="capn:CBG49_10720"/>
<dbReference type="AlphaFoldDB" id="A0A1Z4BQD4"/>
<protein>
    <submittedName>
        <fullName evidence="1">Uncharacterized protein</fullName>
    </submittedName>
</protein>
<gene>
    <name evidence="1" type="ORF">CBG49_10720</name>
</gene>
<dbReference type="Proteomes" id="UP000197007">
    <property type="component" value="Chromosome"/>
</dbReference>
<organism evidence="1 2">
    <name type="scientific">Capnocytophaga endodontalis</name>
    <dbReference type="NCBI Taxonomy" id="2708117"/>
    <lineage>
        <taxon>Bacteria</taxon>
        <taxon>Pseudomonadati</taxon>
        <taxon>Bacteroidota</taxon>
        <taxon>Flavobacteriia</taxon>
        <taxon>Flavobacteriales</taxon>
        <taxon>Flavobacteriaceae</taxon>
        <taxon>Capnocytophaga</taxon>
    </lineage>
</organism>
<accession>A0A1Z4BQD4</accession>
<reference evidence="2" key="1">
    <citation type="submission" date="2017-06" db="EMBL/GenBank/DDBJ databases">
        <title>Complete genome sequence of Capnocytophaga sp. KCOM 1579 (=ChDC OS43) isolated from a human refractory periapical abscess lesion.</title>
        <authorList>
            <person name="Kook J.-K."/>
            <person name="Park S.-N."/>
            <person name="Lim Y.K."/>
            <person name="Roh H."/>
        </authorList>
    </citation>
    <scope>NUCLEOTIDE SEQUENCE [LARGE SCALE GENOMIC DNA]</scope>
    <source>
        <strain evidence="2">ChDC OS43</strain>
    </source>
</reference>
<sequence>MIECRLTKTDDINMMSYKNTLKDTLMFEKFNFELHKNNYLGYDIDDEISLNGYYKLPEGGSFTAGNGLQEIYYIVIPPSPAFYTIQYDYYKNGNLKSKGKFAGLDSGLAIGSWEYYDESGKIIKNIDKEKKLKYWTYNRVLNILDNDKVINLRMGKNREPEKFSIYFDESEELLHCEIFKKQLSDRVETYWEYIFDCKTGKYTRCEYERYTKKMNEIPNLPILKKSKENEELQKEKKESPYQTFQGKTYTEEEWKAFEQEQWEKYQANRNKKSFWDKLFG</sequence>